<dbReference type="HOGENOM" id="CLU_010194_1_0_11"/>
<dbReference type="PATRIC" id="fig|953739.5.peg.1085"/>
<comment type="similarity">
    <text evidence="1">Belongs to the short-chain dehydrogenases/reductases (SDR) family.</text>
</comment>
<dbReference type="GeneID" id="51866422"/>
<dbReference type="AlphaFoldDB" id="F2RAT8"/>
<evidence type="ECO:0000313" key="4">
    <source>
        <dbReference type="Proteomes" id="UP000006854"/>
    </source>
</evidence>
<reference evidence="3 4" key="1">
    <citation type="journal article" date="2011" name="BMC Genomics">
        <title>Genome-wide analysis of the role of GlnR in Streptomyces venezuelae provides new insights into global nitrogen regulation in actinomycetes.</title>
        <authorList>
            <person name="Pullan S.T."/>
            <person name="Bibb M.J."/>
            <person name="Merrick M."/>
        </authorList>
    </citation>
    <scope>NUCLEOTIDE SEQUENCE [LARGE SCALE GENOMIC DNA]</scope>
    <source>
        <strain evidence="4">ATCC 10712 / CBS 650.69 / DSM 40230 / JCM 4526 / NBRC 13096 / PD 04745</strain>
    </source>
</reference>
<dbReference type="PANTHER" id="PTHR43943">
    <property type="entry name" value="DEHYDROGENASE/REDUCTASE (SDR FAMILY) MEMBER 4"/>
    <property type="match status" value="1"/>
</dbReference>
<dbReference type="GO" id="GO:0004316">
    <property type="term" value="F:3-oxoacyl-[acyl-carrier-protein] reductase (NADPH) activity"/>
    <property type="evidence" value="ECO:0007669"/>
    <property type="project" value="UniProtKB-EC"/>
</dbReference>
<dbReference type="PROSITE" id="PS00061">
    <property type="entry name" value="ADH_SHORT"/>
    <property type="match status" value="1"/>
</dbReference>
<dbReference type="InterPro" id="IPR002347">
    <property type="entry name" value="SDR_fam"/>
</dbReference>
<accession>F2RAT8</accession>
<dbReference type="OrthoDB" id="9803333at2"/>
<proteinExistence type="inferred from homology"/>
<dbReference type="RefSeq" id="WP_015037052.1">
    <property type="nucleotide sequence ID" value="NC_018750.1"/>
</dbReference>
<name>F2RAT8_STRVP</name>
<dbReference type="FunFam" id="3.40.50.720:FF:000084">
    <property type="entry name" value="Short-chain dehydrogenase reductase"/>
    <property type="match status" value="1"/>
</dbReference>
<evidence type="ECO:0000256" key="2">
    <source>
        <dbReference type="ARBA" id="ARBA00023002"/>
    </source>
</evidence>
<dbReference type="EC" id="1.1.1.100" evidence="3"/>
<gene>
    <name evidence="3" type="ordered locus">SVEN_5871</name>
</gene>
<dbReference type="PRINTS" id="PR00081">
    <property type="entry name" value="GDHRDH"/>
</dbReference>
<organism evidence="3 4">
    <name type="scientific">Streptomyces venezuelae (strain ATCC 10712 / CBS 650.69 / DSM 40230 / JCM 4526 / NBRC 13096 / PD 04745)</name>
    <dbReference type="NCBI Taxonomy" id="953739"/>
    <lineage>
        <taxon>Bacteria</taxon>
        <taxon>Bacillati</taxon>
        <taxon>Actinomycetota</taxon>
        <taxon>Actinomycetes</taxon>
        <taxon>Kitasatosporales</taxon>
        <taxon>Streptomycetaceae</taxon>
        <taxon>Streptomyces</taxon>
    </lineage>
</organism>
<protein>
    <submittedName>
        <fullName evidence="3">3-oxoacyl-[acyl-carrier protein] reductase</fullName>
        <ecNumber evidence="3">1.1.1.100</ecNumber>
    </submittedName>
</protein>
<sequence length="258" mass="26190">MNRFTGRTVLITGGTSGMGLATAHRLLSEGAHVVVTGRTRDRVDAAVAKLGPRASGAVADVADLGAVDALMDLVGERHGRLDSVFANAGAGTFLPFEEITEAAFDRTVDVNLKGVFFTVQKALPLLVDGGSVVINASWTLHRGNSVLTLYSATKAAVHNLARTLAAGLAPRGIRVNSVSPGYIDTPMYPAASLSEAEAAAVTGGIVAGRFGRPEEVAAAVAFLASADASYVNGQDLVVDGGLVGSVSPPPAPAGARSS</sequence>
<dbReference type="EMBL" id="FR845719">
    <property type="protein sequence ID" value="CCA59157.1"/>
    <property type="molecule type" value="Genomic_DNA"/>
</dbReference>
<dbReference type="KEGG" id="sve:SVEN_5871"/>
<dbReference type="InterPro" id="IPR036291">
    <property type="entry name" value="NAD(P)-bd_dom_sf"/>
</dbReference>
<keyword evidence="2 3" id="KW-0560">Oxidoreductase</keyword>
<dbReference type="eggNOG" id="COG1028">
    <property type="taxonomic scope" value="Bacteria"/>
</dbReference>
<keyword evidence="4" id="KW-1185">Reference proteome</keyword>
<dbReference type="STRING" id="953739.SVEN_5871"/>
<evidence type="ECO:0000313" key="3">
    <source>
        <dbReference type="EMBL" id="CCA59157.1"/>
    </source>
</evidence>
<evidence type="ECO:0000256" key="1">
    <source>
        <dbReference type="ARBA" id="ARBA00006484"/>
    </source>
</evidence>
<dbReference type="Proteomes" id="UP000006854">
    <property type="component" value="Chromosome"/>
</dbReference>
<dbReference type="InterPro" id="IPR020904">
    <property type="entry name" value="Sc_DH/Rdtase_CS"/>
</dbReference>
<dbReference type="SUPFAM" id="SSF51735">
    <property type="entry name" value="NAD(P)-binding Rossmann-fold domains"/>
    <property type="match status" value="1"/>
</dbReference>
<dbReference type="CDD" id="cd05233">
    <property type="entry name" value="SDR_c"/>
    <property type="match status" value="1"/>
</dbReference>
<dbReference type="PANTHER" id="PTHR43943:SF2">
    <property type="entry name" value="DEHYDROGENASE_REDUCTASE 4"/>
    <property type="match status" value="1"/>
</dbReference>
<dbReference type="Gene3D" id="3.40.50.720">
    <property type="entry name" value="NAD(P)-binding Rossmann-like Domain"/>
    <property type="match status" value="1"/>
</dbReference>
<dbReference type="Pfam" id="PF13561">
    <property type="entry name" value="adh_short_C2"/>
    <property type="match status" value="1"/>
</dbReference>